<dbReference type="SUPFAM" id="SSF52540">
    <property type="entry name" value="P-loop containing nucleoside triphosphate hydrolases"/>
    <property type="match status" value="1"/>
</dbReference>
<evidence type="ECO:0000256" key="4">
    <source>
        <dbReference type="ARBA" id="ARBA00022840"/>
    </source>
</evidence>
<dbReference type="Proteomes" id="UP000046392">
    <property type="component" value="Unplaced"/>
</dbReference>
<evidence type="ECO:0000256" key="5">
    <source>
        <dbReference type="SAM" id="MobiDB-lite"/>
    </source>
</evidence>
<feature type="domain" description="DNA2/NAM7 helicase helicase" evidence="6">
    <location>
        <begin position="397"/>
        <end position="625"/>
    </location>
</feature>
<feature type="domain" description="DNA2/NAM7 helicase-like C-terminal" evidence="7">
    <location>
        <begin position="640"/>
        <end position="828"/>
    </location>
</feature>
<dbReference type="GO" id="GO:0004386">
    <property type="term" value="F:helicase activity"/>
    <property type="evidence" value="ECO:0007669"/>
    <property type="project" value="UniProtKB-KW"/>
</dbReference>
<evidence type="ECO:0000259" key="7">
    <source>
        <dbReference type="Pfam" id="PF13087"/>
    </source>
</evidence>
<evidence type="ECO:0000259" key="6">
    <source>
        <dbReference type="Pfam" id="PF13086"/>
    </source>
</evidence>
<dbReference type="GO" id="GO:0005524">
    <property type="term" value="F:ATP binding"/>
    <property type="evidence" value="ECO:0007669"/>
    <property type="project" value="UniProtKB-KW"/>
</dbReference>
<dbReference type="Pfam" id="PF13086">
    <property type="entry name" value="AAA_11"/>
    <property type="match status" value="1"/>
</dbReference>
<evidence type="ECO:0000256" key="3">
    <source>
        <dbReference type="ARBA" id="ARBA00022806"/>
    </source>
</evidence>
<dbReference type="FunFam" id="3.40.50.300:FF:000326">
    <property type="entry name" value="P-loop containing nucleoside triphosphate hydrolase"/>
    <property type="match status" value="1"/>
</dbReference>
<organism evidence="8 9">
    <name type="scientific">Strongyloides papillosus</name>
    <name type="common">Intestinal threadworm</name>
    <dbReference type="NCBI Taxonomy" id="174720"/>
    <lineage>
        <taxon>Eukaryota</taxon>
        <taxon>Metazoa</taxon>
        <taxon>Ecdysozoa</taxon>
        <taxon>Nematoda</taxon>
        <taxon>Chromadorea</taxon>
        <taxon>Rhabditida</taxon>
        <taxon>Tylenchina</taxon>
        <taxon>Panagrolaimomorpha</taxon>
        <taxon>Strongyloidoidea</taxon>
        <taxon>Strongyloididae</taxon>
        <taxon>Strongyloides</taxon>
    </lineage>
</organism>
<proteinExistence type="predicted"/>
<dbReference type="CDD" id="cd18808">
    <property type="entry name" value="SF1_C_Upf1"/>
    <property type="match status" value="1"/>
</dbReference>
<reference evidence="9" key="1">
    <citation type="submission" date="2017-02" db="UniProtKB">
        <authorList>
            <consortium name="WormBaseParasite"/>
        </authorList>
    </citation>
    <scope>IDENTIFICATION</scope>
</reference>
<feature type="region of interest" description="Disordered" evidence="5">
    <location>
        <begin position="1"/>
        <end position="23"/>
    </location>
</feature>
<dbReference type="Gene3D" id="3.40.50.300">
    <property type="entry name" value="P-loop containing nucleotide triphosphate hydrolases"/>
    <property type="match status" value="2"/>
</dbReference>
<keyword evidence="8" id="KW-1185">Reference proteome</keyword>
<keyword evidence="4" id="KW-0067">ATP-binding</keyword>
<dbReference type="STRING" id="174720.A0A0N5C2Z0"/>
<dbReference type="GO" id="GO:0016787">
    <property type="term" value="F:hydrolase activity"/>
    <property type="evidence" value="ECO:0007669"/>
    <property type="project" value="UniProtKB-KW"/>
</dbReference>
<dbReference type="Pfam" id="PF13087">
    <property type="entry name" value="AAA_12"/>
    <property type="match status" value="1"/>
</dbReference>
<dbReference type="PANTHER" id="PTHR10887">
    <property type="entry name" value="DNA2/NAM7 HELICASE FAMILY"/>
    <property type="match status" value="1"/>
</dbReference>
<dbReference type="AlphaFoldDB" id="A0A0N5C2Z0"/>
<protein>
    <submittedName>
        <fullName evidence="9">AAA_12 domain-containing protein</fullName>
    </submittedName>
</protein>
<dbReference type="PANTHER" id="PTHR10887:SF495">
    <property type="entry name" value="HELICASE SENATAXIN ISOFORM X1-RELATED"/>
    <property type="match status" value="1"/>
</dbReference>
<keyword evidence="1" id="KW-0547">Nucleotide-binding</keyword>
<evidence type="ECO:0000313" key="8">
    <source>
        <dbReference type="Proteomes" id="UP000046392"/>
    </source>
</evidence>
<evidence type="ECO:0000313" key="9">
    <source>
        <dbReference type="WBParaSite" id="SPAL_0001234600.1"/>
    </source>
</evidence>
<feature type="compositionally biased region" description="Low complexity" evidence="5">
    <location>
        <begin position="1"/>
        <end position="21"/>
    </location>
</feature>
<dbReference type="InterPro" id="IPR041679">
    <property type="entry name" value="DNA2/NAM7-like_C"/>
</dbReference>
<keyword evidence="2" id="KW-0378">Hydrolase</keyword>
<dbReference type="InterPro" id="IPR045055">
    <property type="entry name" value="DNA2/NAM7-like"/>
</dbReference>
<evidence type="ECO:0000256" key="2">
    <source>
        <dbReference type="ARBA" id="ARBA00022801"/>
    </source>
</evidence>
<keyword evidence="3" id="KW-0347">Helicase</keyword>
<dbReference type="InterPro" id="IPR047187">
    <property type="entry name" value="SF1_C_Upf1"/>
</dbReference>
<dbReference type="WBParaSite" id="SPAL_0001234600.1">
    <property type="protein sequence ID" value="SPAL_0001234600.1"/>
    <property type="gene ID" value="SPAL_0001234600"/>
</dbReference>
<dbReference type="InterPro" id="IPR027417">
    <property type="entry name" value="P-loop_NTPase"/>
</dbReference>
<name>A0A0N5C2Z0_STREA</name>
<sequence>MVNLESTNISTNTNNTNQNLTDGGLISDETDLKITRKRKQTFDWLQQKVLKIVRSDDTLTSSCDTTLPGQNGGADRHYAGTEKNYAYVFDDNAGENIQNKRKCQEGDIQYNDELSRLLSANDDRISKSKEFYDISNLDEDTLIHPGLRIIKELGYIEENLFKPLQKVAKSSELLKQFHRQACYTLIKEGKFKDTSELAEQQFQILRTLIDLTNQAYDINSYSVVDFKYVLQPGETDIKFVVDIDFGESIKTSVLKTSHFIPGERCSLKFKFQKAKKEKNSEVERIGFIYMIYFEDDDTEVQRLSLGVNFTSEVRSLFTTEDELKSLYQDATSTEFSLSIVDDFAYESPDEIKKLLDAGFKTPGGKILANMLLTEAPTLDEPQSNAVDDTYDIISETKLNEQQEEVLRNALTGIPIISVRSPPGTGKTFVAGTIVNNSPEKYTFFISESNQACNAFATIVNKINSPTLRPIRLLSKVIELKKGKNVCYEEEAVMAKVMNNITVNLTPKEEALIEEYKSIKETWKDPNWRSGQDHITLKKFFNKMVKVTMKYERLFFKIYKCNLIIMTADYAKKIFKSRSYSSFQPNRIIIDEGSQMCLVKYLEVFTTYPDVQYIIFGDDKQLRPYIPFDDEARRIDSVMVDSVMNRTLKDDYIKKYNLICSYRMHPKILKLVSKMFYDDKLKCGVTAEQRNLLTSKFSKLRYPYLFVNTKGSSSEVGSGNSLKNDIEAEAVITILEMFKEKKIPPSEVTIISMYKSQTENISDRLDKDYIPQICTVDSFQGSENEIIILCTTKATAEHKGFVSDFLKDENRINVAFSRAKSGLIILGDKNCLLGPPIWTKIINYLKDERSFCSIKDLEMIFS</sequence>
<dbReference type="GO" id="GO:0005694">
    <property type="term" value="C:chromosome"/>
    <property type="evidence" value="ECO:0007669"/>
    <property type="project" value="UniProtKB-ARBA"/>
</dbReference>
<evidence type="ECO:0000256" key="1">
    <source>
        <dbReference type="ARBA" id="ARBA00022741"/>
    </source>
</evidence>
<accession>A0A0N5C2Z0</accession>
<dbReference type="InterPro" id="IPR041677">
    <property type="entry name" value="DNA2/NAM7_AAA_11"/>
</dbReference>